<feature type="compositionally biased region" description="Basic residues" evidence="1">
    <location>
        <begin position="1"/>
        <end position="11"/>
    </location>
</feature>
<feature type="compositionally biased region" description="Low complexity" evidence="1">
    <location>
        <begin position="286"/>
        <end position="295"/>
    </location>
</feature>
<feature type="compositionally biased region" description="Low complexity" evidence="1">
    <location>
        <begin position="162"/>
        <end position="184"/>
    </location>
</feature>
<feature type="region of interest" description="Disordered" evidence="1">
    <location>
        <begin position="271"/>
        <end position="304"/>
    </location>
</feature>
<proteinExistence type="predicted"/>
<accession>A0A8H7XKZ1</accession>
<evidence type="ECO:0000256" key="1">
    <source>
        <dbReference type="SAM" id="MobiDB-lite"/>
    </source>
</evidence>
<reference evidence="2" key="1">
    <citation type="submission" date="2021-02" db="EMBL/GenBank/DDBJ databases">
        <title>Psilocybe cubensis genome.</title>
        <authorList>
            <person name="Mckernan K.J."/>
            <person name="Crawford S."/>
            <person name="Trippe A."/>
            <person name="Kane L.T."/>
            <person name="Mclaughlin S."/>
        </authorList>
    </citation>
    <scope>NUCLEOTIDE SEQUENCE [LARGE SCALE GENOMIC DNA]</scope>
    <source>
        <strain evidence="2">MGC-MH-2018</strain>
    </source>
</reference>
<feature type="region of interest" description="Disordered" evidence="1">
    <location>
        <begin position="1"/>
        <end position="35"/>
    </location>
</feature>
<organism evidence="2">
    <name type="scientific">Psilocybe cubensis</name>
    <name type="common">Psychedelic mushroom</name>
    <name type="synonym">Stropharia cubensis</name>
    <dbReference type="NCBI Taxonomy" id="181762"/>
    <lineage>
        <taxon>Eukaryota</taxon>
        <taxon>Fungi</taxon>
        <taxon>Dikarya</taxon>
        <taxon>Basidiomycota</taxon>
        <taxon>Agaricomycotina</taxon>
        <taxon>Agaricomycetes</taxon>
        <taxon>Agaricomycetidae</taxon>
        <taxon>Agaricales</taxon>
        <taxon>Agaricineae</taxon>
        <taxon>Strophariaceae</taxon>
        <taxon>Psilocybe</taxon>
    </lineage>
</organism>
<protein>
    <submittedName>
        <fullName evidence="2">Uncharacterized protein</fullName>
    </submittedName>
</protein>
<dbReference type="EMBL" id="JAFIQS010000016">
    <property type="protein sequence ID" value="KAG5163061.1"/>
    <property type="molecule type" value="Genomic_DNA"/>
</dbReference>
<sequence>MTTHTSHKRGVPHSALDVLAPPRSHRYDSHSRSPATLPPHLCCPAPPVNILNSLNPVHNVTLNGDYPPLRARRSESSVSYSKKSSSSTSCTTLNKDYSTPKPSKSTLSRAKSVASQFLRSKRLETSNNLPPSSRSSLNMSKSLPSLPDKNELPLQDTPPSPTLLSSPRSICSSSSSAPLLSGSDSVHLRSTENYRNRSDMVAVEIAEDKMNATLPEGTNERNYKFTKDTTEPRTTQSKSVVCGTSATRTTIKREQSRVYAAEDMHSATAIPSGGTLSLSPIPPSIPSNSLNSGSGAHSFKSISEGKSRRMTINVFPSSNQYIKTGKHDGHGFDVIKNNFKEGPPPGGNQNHRWAHHTNVLNGEWNQPDMQHVIDKLRALR</sequence>
<feature type="compositionally biased region" description="Low complexity" evidence="1">
    <location>
        <begin position="76"/>
        <end position="89"/>
    </location>
</feature>
<evidence type="ECO:0000313" key="2">
    <source>
        <dbReference type="EMBL" id="KAG5163061.1"/>
    </source>
</evidence>
<dbReference type="AlphaFoldDB" id="A0A8H7XKZ1"/>
<feature type="region of interest" description="Disordered" evidence="1">
    <location>
        <begin position="65"/>
        <end position="184"/>
    </location>
</feature>
<comment type="caution">
    <text evidence="2">The sequence shown here is derived from an EMBL/GenBank/DDBJ whole genome shotgun (WGS) entry which is preliminary data.</text>
</comment>
<gene>
    <name evidence="2" type="ORF">JR316_011928</name>
</gene>
<feature type="compositionally biased region" description="Polar residues" evidence="1">
    <location>
        <begin position="90"/>
        <end position="118"/>
    </location>
</feature>
<feature type="compositionally biased region" description="Low complexity" evidence="1">
    <location>
        <begin position="126"/>
        <end position="155"/>
    </location>
</feature>
<dbReference type="OrthoDB" id="10675056at2759"/>
<name>A0A8H7XKZ1_PSICU</name>